<proteinExistence type="predicted"/>
<keyword evidence="5" id="KW-1185">Reference proteome</keyword>
<sequence>MTTDTTYYQQPNFSIDFNLIDTTDAKSGNYLMILDAEGLRNAQVSSVKVGSKMEYVQISSTASSNELACAIYIRNQSNHSYPLIGTMYINYHPLSGIVDITSVKVSTESQLDIDVDRVDHAKFDFKLTAKQSDYTL</sequence>
<accession>A0A1I3RU44</accession>
<dbReference type="Proteomes" id="UP000224607">
    <property type="component" value="Unassembled WGS sequence"/>
</dbReference>
<dbReference type="InterPro" id="IPR038423">
    <property type="entry name" value="CAD_C_sf"/>
</dbReference>
<dbReference type="RefSeq" id="WP_244590571.1">
    <property type="nucleotide sequence ID" value="NZ_CAWNQB010000001.1"/>
</dbReference>
<evidence type="ECO:0000313" key="3">
    <source>
        <dbReference type="EMBL" id="SFJ48837.1"/>
    </source>
</evidence>
<dbReference type="STRING" id="351675.SAMN05421680_11027"/>
<evidence type="ECO:0000313" key="2">
    <source>
        <dbReference type="EMBL" id="PHM46451.1"/>
    </source>
</evidence>
<dbReference type="EMBL" id="FORG01000010">
    <property type="protein sequence ID" value="SFJ48837.1"/>
    <property type="molecule type" value="Genomic_DNA"/>
</dbReference>
<dbReference type="EMBL" id="NITY01000001">
    <property type="protein sequence ID" value="PHM46451.1"/>
    <property type="molecule type" value="Genomic_DNA"/>
</dbReference>
<dbReference type="Pfam" id="PF14564">
    <property type="entry name" value="Membrane_bind"/>
    <property type="match status" value="1"/>
</dbReference>
<reference evidence="3" key="2">
    <citation type="submission" date="2016-10" db="EMBL/GenBank/DDBJ databases">
        <authorList>
            <person name="de Groot N.N."/>
        </authorList>
    </citation>
    <scope>NUCLEOTIDE SEQUENCE [LARGE SCALE GENOMIC DNA]</scope>
    <source>
        <strain evidence="3">DSM 17908</strain>
    </source>
</reference>
<dbReference type="Gene3D" id="2.60.40.1720">
    <property type="entry name" value="Calcium-dependent cell adhesion molecule-1"/>
    <property type="match status" value="1"/>
</dbReference>
<reference evidence="4" key="1">
    <citation type="submission" date="2016-10" db="EMBL/GenBank/DDBJ databases">
        <authorList>
            <person name="Varghese N."/>
            <person name="Submissions S."/>
        </authorList>
    </citation>
    <scope>NUCLEOTIDE SEQUENCE [LARGE SCALE GENOMIC DNA]</scope>
    <source>
        <strain evidence="4">DSM 17908</strain>
    </source>
</reference>
<reference evidence="2 5" key="3">
    <citation type="journal article" date="2017" name="Nat. Microbiol.">
        <title>Natural product diversity associated with the nematode symbionts Photorhabdus and Xenorhabdus.</title>
        <authorList>
            <person name="Tobias N.J."/>
            <person name="Wolff H."/>
            <person name="Djahanschiri B."/>
            <person name="Grundmann F."/>
            <person name="Kronenwerth M."/>
            <person name="Shi Y.M."/>
            <person name="Simonyi S."/>
            <person name="Grun P."/>
            <person name="Shapiro-Ilan D."/>
            <person name="Pidot S.J."/>
            <person name="Stinear T.P."/>
            <person name="Ebersberger I."/>
            <person name="Bode H.B."/>
        </authorList>
    </citation>
    <scope>NUCLEOTIDE SEQUENCE [LARGE SCALE GENOMIC DNA]</scope>
    <source>
        <strain evidence="2 5">DSM 17908</strain>
    </source>
</reference>
<name>A0A1I3RU44_9GAMM</name>
<evidence type="ECO:0000313" key="5">
    <source>
        <dbReference type="Proteomes" id="UP000224607"/>
    </source>
</evidence>
<protein>
    <submittedName>
        <fullName evidence="3">Membrane binding</fullName>
    </submittedName>
</protein>
<evidence type="ECO:0000313" key="4">
    <source>
        <dbReference type="Proteomes" id="UP000198919"/>
    </source>
</evidence>
<organism evidence="3 4">
    <name type="scientific">Xenorhabdus mauleonii</name>
    <dbReference type="NCBI Taxonomy" id="351675"/>
    <lineage>
        <taxon>Bacteria</taxon>
        <taxon>Pseudomonadati</taxon>
        <taxon>Pseudomonadota</taxon>
        <taxon>Gammaproteobacteria</taxon>
        <taxon>Enterobacterales</taxon>
        <taxon>Morganellaceae</taxon>
        <taxon>Xenorhabdus</taxon>
    </lineage>
</organism>
<gene>
    <name evidence="3" type="ORF">SAMN05421680_11027</name>
    <name evidence="2" type="ORF">Xmau_00865</name>
</gene>
<feature type="domain" description="Calcium-dependent cell adhesion molecule 1 membrane-binding" evidence="1">
    <location>
        <begin position="15"/>
        <end position="127"/>
    </location>
</feature>
<dbReference type="InterPro" id="IPR029283">
    <property type="entry name" value="Membrane-bd"/>
</dbReference>
<evidence type="ECO:0000259" key="1">
    <source>
        <dbReference type="Pfam" id="PF14564"/>
    </source>
</evidence>
<dbReference type="AlphaFoldDB" id="A0A1I3RU44"/>
<dbReference type="Proteomes" id="UP000198919">
    <property type="component" value="Unassembled WGS sequence"/>
</dbReference>